<dbReference type="InterPro" id="IPR006094">
    <property type="entry name" value="Oxid_FAD_bind_N"/>
</dbReference>
<dbReference type="InterPro" id="IPR050416">
    <property type="entry name" value="FAD-linked_Oxidoreductase"/>
</dbReference>
<dbReference type="InterPro" id="IPR016169">
    <property type="entry name" value="FAD-bd_PCMH_sub2"/>
</dbReference>
<dbReference type="SUPFAM" id="SSF56176">
    <property type="entry name" value="FAD-binding/transporter-associated domain-like"/>
    <property type="match status" value="1"/>
</dbReference>
<evidence type="ECO:0000256" key="3">
    <source>
        <dbReference type="ARBA" id="ARBA00022630"/>
    </source>
</evidence>
<evidence type="ECO:0000313" key="9">
    <source>
        <dbReference type="Proteomes" id="UP000273159"/>
    </source>
</evidence>
<dbReference type="Gene3D" id="3.30.43.10">
    <property type="entry name" value="Uridine Diphospho-n-acetylenolpyruvylglucosamine Reductase, domain 2"/>
    <property type="match status" value="1"/>
</dbReference>
<comment type="caution">
    <text evidence="8">The sequence shown here is derived from an EMBL/GenBank/DDBJ whole genome shotgun (WGS) entry which is preliminary data.</text>
</comment>
<evidence type="ECO:0000256" key="4">
    <source>
        <dbReference type="ARBA" id="ARBA00022827"/>
    </source>
</evidence>
<dbReference type="RefSeq" id="WP_120691200.1">
    <property type="nucleotide sequence ID" value="NZ_RBNH01000001.1"/>
</dbReference>
<evidence type="ECO:0000313" key="8">
    <source>
        <dbReference type="EMBL" id="RKO27517.1"/>
    </source>
</evidence>
<proteinExistence type="inferred from homology"/>
<protein>
    <submittedName>
        <fullName evidence="8">FAD-binding oxidoreductase</fullName>
    </submittedName>
</protein>
<evidence type="ECO:0000259" key="7">
    <source>
        <dbReference type="PROSITE" id="PS51387"/>
    </source>
</evidence>
<dbReference type="Proteomes" id="UP000273159">
    <property type="component" value="Unassembled WGS sequence"/>
</dbReference>
<organism evidence="8 9">
    <name type="scientific">Pseudarthrobacter phenanthrenivorans</name>
    <name type="common">Arthrobacter phenanthrenivorans</name>
    <dbReference type="NCBI Taxonomy" id="361575"/>
    <lineage>
        <taxon>Bacteria</taxon>
        <taxon>Bacillati</taxon>
        <taxon>Actinomycetota</taxon>
        <taxon>Actinomycetes</taxon>
        <taxon>Micrococcales</taxon>
        <taxon>Micrococcaceae</taxon>
        <taxon>Pseudarthrobacter</taxon>
    </lineage>
</organism>
<feature type="domain" description="FAD-binding PCMH-type" evidence="7">
    <location>
        <begin position="36"/>
        <end position="206"/>
    </location>
</feature>
<dbReference type="AlphaFoldDB" id="A0A3B0GBH7"/>
<sequence length="498" mass="53102">MGSDRFAVLREQVRGQVIEEGDADYDAARSVYNGMIDRRPAAVLRVSQVADVMAAIRFARGLGIEVAVRGGGHSAPGFGTVDGGLVLDFSARRGVRVDPAGRTARVEPGATWADFNHATHAFGLASTGGIIGSTGVSGLTLGGGIGYLARKYGLACDNLVAADVVLADGSFVTASEAENVDLFWALRGGSGNFGAVTSLEFRLHPLDMVHVGLIFFDAAMGAAVGAAYREWIASEPEEMGAFLGFHQGPPVPFLPEEWHGKPVAVIAGMWTGDLEAGPPHWQAMLDAGPALGSFFAPMPYPALNIMFDGLSGVPGLQGYWKADFLRNLSDEVLRTAVEYAPGIPTVHSANHFYPIDGAVQRVAPEATAFAYRHVKFAPVIAGQWPEPSENDRNIAWVRDYWAALHQYSEPGGYINFQDADDQSRIEDTLGSNYARLAELKAKYDPDNFFHVNQNITPAAPGTGQADAVPRPTQTRTQPPPETEGAKQETIPPGAATAQ</sequence>
<keyword evidence="5" id="KW-0560">Oxidoreductase</keyword>
<gene>
    <name evidence="8" type="ORF">D7Z96_00845</name>
</gene>
<dbReference type="InterPro" id="IPR016167">
    <property type="entry name" value="FAD-bd_PCMH_sub1"/>
</dbReference>
<comment type="cofactor">
    <cofactor evidence="1">
        <name>FAD</name>
        <dbReference type="ChEBI" id="CHEBI:57692"/>
    </cofactor>
</comment>
<evidence type="ECO:0000256" key="6">
    <source>
        <dbReference type="SAM" id="MobiDB-lite"/>
    </source>
</evidence>
<dbReference type="EMBL" id="RBNH01000001">
    <property type="protein sequence ID" value="RKO27517.1"/>
    <property type="molecule type" value="Genomic_DNA"/>
</dbReference>
<evidence type="ECO:0000256" key="2">
    <source>
        <dbReference type="ARBA" id="ARBA00005466"/>
    </source>
</evidence>
<name>A0A3B0GBH7_PSEPS</name>
<evidence type="ECO:0000256" key="5">
    <source>
        <dbReference type="ARBA" id="ARBA00023002"/>
    </source>
</evidence>
<accession>A0A3B0GBH7</accession>
<dbReference type="GO" id="GO:0016491">
    <property type="term" value="F:oxidoreductase activity"/>
    <property type="evidence" value="ECO:0007669"/>
    <property type="project" value="UniProtKB-KW"/>
</dbReference>
<dbReference type="PANTHER" id="PTHR42973">
    <property type="entry name" value="BINDING OXIDOREDUCTASE, PUTATIVE (AFU_ORTHOLOGUE AFUA_1G17690)-RELATED"/>
    <property type="match status" value="1"/>
</dbReference>
<dbReference type="InterPro" id="IPR012951">
    <property type="entry name" value="BBE"/>
</dbReference>
<dbReference type="Gene3D" id="3.30.465.10">
    <property type="match status" value="1"/>
</dbReference>
<keyword evidence="3" id="KW-0285">Flavoprotein</keyword>
<dbReference type="Gene3D" id="3.40.462.20">
    <property type="match status" value="1"/>
</dbReference>
<dbReference type="InterPro" id="IPR016166">
    <property type="entry name" value="FAD-bd_PCMH"/>
</dbReference>
<dbReference type="PROSITE" id="PS00862">
    <property type="entry name" value="OX2_COVAL_FAD"/>
    <property type="match status" value="1"/>
</dbReference>
<evidence type="ECO:0000256" key="1">
    <source>
        <dbReference type="ARBA" id="ARBA00001974"/>
    </source>
</evidence>
<dbReference type="GO" id="GO:0071949">
    <property type="term" value="F:FAD binding"/>
    <property type="evidence" value="ECO:0007669"/>
    <property type="project" value="InterPro"/>
</dbReference>
<keyword evidence="4" id="KW-0274">FAD</keyword>
<dbReference type="PROSITE" id="PS51387">
    <property type="entry name" value="FAD_PCMH"/>
    <property type="match status" value="1"/>
</dbReference>
<dbReference type="InterPro" id="IPR006093">
    <property type="entry name" value="Oxy_OxRdtase_FAD_BS"/>
</dbReference>
<feature type="region of interest" description="Disordered" evidence="6">
    <location>
        <begin position="452"/>
        <end position="498"/>
    </location>
</feature>
<dbReference type="Pfam" id="PF08031">
    <property type="entry name" value="BBE"/>
    <property type="match status" value="1"/>
</dbReference>
<comment type="similarity">
    <text evidence="2">Belongs to the oxygen-dependent FAD-linked oxidoreductase family.</text>
</comment>
<reference evidence="9" key="2">
    <citation type="submission" date="2018-10" db="EMBL/GenBank/DDBJ databases">
        <authorList>
            <person name="Wang Y."/>
            <person name="Wang J."/>
            <person name="Yang X."/>
            <person name="Wang Z."/>
            <person name="Huang Y."/>
        </authorList>
    </citation>
    <scope>NUCLEOTIDE SEQUENCE [LARGE SCALE GENOMIC DNA]</scope>
    <source>
        <strain evidence="9">J015</strain>
    </source>
</reference>
<reference evidence="8 9" key="1">
    <citation type="submission" date="2018-10" db="EMBL/GenBank/DDBJ databases">
        <title>Genome-guide identification and characterization of bacteria that degrade polycyclic aromatic hydrocarbons and resist hexavalent chromium simultaneously.</title>
        <authorList>
            <person name="Feng H."/>
        </authorList>
    </citation>
    <scope>NUCLEOTIDE SEQUENCE [LARGE SCALE GENOMIC DNA]</scope>
    <source>
        <strain evidence="8 9">J015</strain>
    </source>
</reference>
<dbReference type="Pfam" id="PF01565">
    <property type="entry name" value="FAD_binding_4"/>
    <property type="match status" value="1"/>
</dbReference>
<dbReference type="InterPro" id="IPR036318">
    <property type="entry name" value="FAD-bd_PCMH-like_sf"/>
</dbReference>
<dbReference type="PANTHER" id="PTHR42973:SF39">
    <property type="entry name" value="FAD-BINDING PCMH-TYPE DOMAIN-CONTAINING PROTEIN"/>
    <property type="match status" value="1"/>
</dbReference>